<accession>A0A7G5E1Q7</accession>
<dbReference type="Proteomes" id="UP000515450">
    <property type="component" value="Chromosome"/>
</dbReference>
<dbReference type="AlphaFoldDB" id="A0A7G5E1Q7"/>
<feature type="domain" description="DUF4435" evidence="1">
    <location>
        <begin position="35"/>
        <end position="261"/>
    </location>
</feature>
<evidence type="ECO:0000259" key="1">
    <source>
        <dbReference type="Pfam" id="PF14491"/>
    </source>
</evidence>
<reference evidence="2 3" key="1">
    <citation type="journal article" date="2020" name="G3 (Bethesda)">
        <title>CeMbio - The Caenorhabditis elegans Microbiome Resource.</title>
        <authorList>
            <person name="Dirksen P."/>
            <person name="Assie A."/>
            <person name="Zimmermann J."/>
            <person name="Zhang F."/>
            <person name="Tietje A.M."/>
            <person name="Marsh S.A."/>
            <person name="Felix M.A."/>
            <person name="Shapira M."/>
            <person name="Kaleta C."/>
            <person name="Schulenburg H."/>
            <person name="Samuel B."/>
        </authorList>
    </citation>
    <scope>NUCLEOTIDE SEQUENCE [LARGE SCALE GENOMIC DNA]</scope>
    <source>
        <strain evidence="2 3">BIGb0170</strain>
    </source>
</reference>
<sequence length="305" mass="35765">MKTITKENIKAAVDASIAVVYQKFTACCKEENKDKLFCFFEGKDASYYSYRVELVFKEKYLNFFCKNKANVVKMYKKIHLKKSDYLLAFFIDRDFDEPNTNQDIYETPTYSIENLYCNCATLAKILKNEFYINTVDDEYEPIMDLFKRELDDYSNKILLFNSWYHSLKKRKILEGLESTNVSLDDKIPNDFLDLKIGNITSFYTLDKIKEKYKSAIEVSEEEINNSKQILLSKGLPNSLRGKFMLNFLIEFCSYLCADSKREKVFIKQNINFHTDKVIALSHLKSYAVTPECLMDYLNSFIKTSA</sequence>
<evidence type="ECO:0000313" key="3">
    <source>
        <dbReference type="Proteomes" id="UP000515450"/>
    </source>
</evidence>
<organism evidence="2 3">
    <name type="scientific">Sphingobacterium paramultivorum</name>
    <dbReference type="NCBI Taxonomy" id="2886510"/>
    <lineage>
        <taxon>Bacteria</taxon>
        <taxon>Pseudomonadati</taxon>
        <taxon>Bacteroidota</taxon>
        <taxon>Sphingobacteriia</taxon>
        <taxon>Sphingobacteriales</taxon>
        <taxon>Sphingobacteriaceae</taxon>
        <taxon>Sphingobacterium</taxon>
    </lineage>
</organism>
<gene>
    <name evidence="2" type="ORF">HS960_09805</name>
</gene>
<proteinExistence type="predicted"/>
<dbReference type="EMBL" id="CP058555">
    <property type="protein sequence ID" value="QMV67932.1"/>
    <property type="molecule type" value="Genomic_DNA"/>
</dbReference>
<dbReference type="Pfam" id="PF14491">
    <property type="entry name" value="DUF4435"/>
    <property type="match status" value="1"/>
</dbReference>
<name>A0A7G5E1Q7_9SPHI</name>
<dbReference type="RefSeq" id="WP_182332411.1">
    <property type="nucleotide sequence ID" value="NZ_CP058555.1"/>
</dbReference>
<keyword evidence="3" id="KW-1185">Reference proteome</keyword>
<protein>
    <submittedName>
        <fullName evidence="2">DUF4435 domain-containing protein</fullName>
    </submittedName>
</protein>
<evidence type="ECO:0000313" key="2">
    <source>
        <dbReference type="EMBL" id="QMV67932.1"/>
    </source>
</evidence>
<dbReference type="InterPro" id="IPR029492">
    <property type="entry name" value="DUF4435"/>
</dbReference>